<dbReference type="PANTHER" id="PTHR47354:SF8">
    <property type="entry name" value="1,2-PHENYLACETYL-COA EPOXIDASE, SUBUNIT E"/>
    <property type="match status" value="1"/>
</dbReference>
<dbReference type="PANTHER" id="PTHR47354">
    <property type="entry name" value="NADH OXIDOREDUCTASE HCR"/>
    <property type="match status" value="1"/>
</dbReference>
<evidence type="ECO:0000259" key="9">
    <source>
        <dbReference type="PROSITE" id="PS51384"/>
    </source>
</evidence>
<keyword evidence="6" id="KW-0560">Oxidoreductase</keyword>
<dbReference type="PROSITE" id="PS51384">
    <property type="entry name" value="FAD_FR"/>
    <property type="match status" value="1"/>
</dbReference>
<dbReference type="AlphaFoldDB" id="A0A844GB96"/>
<keyword evidence="4" id="KW-0479">Metal-binding</keyword>
<dbReference type="InterPro" id="IPR039261">
    <property type="entry name" value="FNR_nucleotide-bd"/>
</dbReference>
<keyword evidence="8" id="KW-0411">Iron-sulfur</keyword>
<dbReference type="GO" id="GO:0051537">
    <property type="term" value="F:2 iron, 2 sulfur cluster binding"/>
    <property type="evidence" value="ECO:0007669"/>
    <property type="project" value="UniProtKB-KW"/>
</dbReference>
<evidence type="ECO:0000256" key="8">
    <source>
        <dbReference type="ARBA" id="ARBA00023014"/>
    </source>
</evidence>
<dbReference type="Gene3D" id="3.40.50.80">
    <property type="entry name" value="Nucleotide-binding domain of ferredoxin-NADP reductase (FNR) module"/>
    <property type="match status" value="1"/>
</dbReference>
<name>A0A844GB96_9NEIS</name>
<dbReference type="InterPro" id="IPR017927">
    <property type="entry name" value="FAD-bd_FR_type"/>
</dbReference>
<dbReference type="Pfam" id="PF08022">
    <property type="entry name" value="FAD_binding_8"/>
    <property type="match status" value="1"/>
</dbReference>
<proteinExistence type="predicted"/>
<organism evidence="10 11">
    <name type="scientific">Paludibacterium denitrificans</name>
    <dbReference type="NCBI Taxonomy" id="2675226"/>
    <lineage>
        <taxon>Bacteria</taxon>
        <taxon>Pseudomonadati</taxon>
        <taxon>Pseudomonadota</taxon>
        <taxon>Betaproteobacteria</taxon>
        <taxon>Neisseriales</taxon>
        <taxon>Chromobacteriaceae</taxon>
        <taxon>Paludibacterium</taxon>
    </lineage>
</organism>
<accession>A0A844GB96</accession>
<dbReference type="SUPFAM" id="SSF63380">
    <property type="entry name" value="Riboflavin synthase domain-like"/>
    <property type="match status" value="1"/>
</dbReference>
<comment type="caution">
    <text evidence="10">The sequence shown here is derived from an EMBL/GenBank/DDBJ whole genome shotgun (WGS) entry which is preliminary data.</text>
</comment>
<comment type="cofactor">
    <cofactor evidence="1">
        <name>FAD</name>
        <dbReference type="ChEBI" id="CHEBI:57692"/>
    </cofactor>
</comment>
<dbReference type="EMBL" id="WLYX01000001">
    <property type="protein sequence ID" value="MTD33042.1"/>
    <property type="molecule type" value="Genomic_DNA"/>
</dbReference>
<evidence type="ECO:0000256" key="4">
    <source>
        <dbReference type="ARBA" id="ARBA00022723"/>
    </source>
</evidence>
<dbReference type="Proteomes" id="UP000446658">
    <property type="component" value="Unassembled WGS sequence"/>
</dbReference>
<sequence length="200" mass="21650">MSIALMVLVGVWSLSGRIGQQRRIDAVVETLENEADDTLLLHCKPLGHWPGHKAYQFALLTTDRKEGAHPFTIASHWQDGGELCFGIKGLGDYTRELATRLQPGMAVTIEGPYGGFDFGTADKPQIWVVSGIGITPFLARLEELAARGGGTAAVECFYCSNDQQSAAFGSRLEARRGKPVSRCTAGIASAKDVWRPACNR</sequence>
<keyword evidence="5" id="KW-0274">FAD</keyword>
<evidence type="ECO:0000256" key="7">
    <source>
        <dbReference type="ARBA" id="ARBA00023004"/>
    </source>
</evidence>
<dbReference type="SUPFAM" id="SSF52343">
    <property type="entry name" value="Ferredoxin reductase-like, C-terminal NADP-linked domain"/>
    <property type="match status" value="1"/>
</dbReference>
<gene>
    <name evidence="10" type="ORF">GKE73_07160</name>
</gene>
<keyword evidence="11" id="KW-1185">Reference proteome</keyword>
<dbReference type="GO" id="GO:0016491">
    <property type="term" value="F:oxidoreductase activity"/>
    <property type="evidence" value="ECO:0007669"/>
    <property type="project" value="UniProtKB-KW"/>
</dbReference>
<dbReference type="InterPro" id="IPR050415">
    <property type="entry name" value="MRET"/>
</dbReference>
<dbReference type="Gene3D" id="2.40.30.10">
    <property type="entry name" value="Translation factors"/>
    <property type="match status" value="1"/>
</dbReference>
<evidence type="ECO:0000313" key="11">
    <source>
        <dbReference type="Proteomes" id="UP000446658"/>
    </source>
</evidence>
<keyword evidence="3" id="KW-0001">2Fe-2S</keyword>
<dbReference type="GO" id="GO:0050660">
    <property type="term" value="F:flavin adenine dinucleotide binding"/>
    <property type="evidence" value="ECO:0007669"/>
    <property type="project" value="TreeGrafter"/>
</dbReference>
<evidence type="ECO:0000256" key="2">
    <source>
        <dbReference type="ARBA" id="ARBA00022630"/>
    </source>
</evidence>
<keyword evidence="2" id="KW-0285">Flavoprotein</keyword>
<keyword evidence="7" id="KW-0408">Iron</keyword>
<evidence type="ECO:0000256" key="5">
    <source>
        <dbReference type="ARBA" id="ARBA00022827"/>
    </source>
</evidence>
<evidence type="ECO:0000256" key="6">
    <source>
        <dbReference type="ARBA" id="ARBA00023002"/>
    </source>
</evidence>
<evidence type="ECO:0000256" key="1">
    <source>
        <dbReference type="ARBA" id="ARBA00001974"/>
    </source>
</evidence>
<feature type="domain" description="FAD-binding FR-type" evidence="9">
    <location>
        <begin position="21"/>
        <end position="119"/>
    </location>
</feature>
<evidence type="ECO:0000256" key="3">
    <source>
        <dbReference type="ARBA" id="ARBA00022714"/>
    </source>
</evidence>
<dbReference type="InterPro" id="IPR013112">
    <property type="entry name" value="FAD-bd_8"/>
</dbReference>
<protein>
    <recommendedName>
        <fullName evidence="9">FAD-binding FR-type domain-containing protein</fullName>
    </recommendedName>
</protein>
<reference evidence="10 11" key="1">
    <citation type="submission" date="2019-11" db="EMBL/GenBank/DDBJ databases">
        <title>Draft genome sequence of Paludibacterium sp. dN18-1.</title>
        <authorList>
            <person name="Im W.-T."/>
        </authorList>
    </citation>
    <scope>NUCLEOTIDE SEQUENCE [LARGE SCALE GENOMIC DNA]</scope>
    <source>
        <strain evidence="11">dN 18-1</strain>
    </source>
</reference>
<evidence type="ECO:0000313" key="10">
    <source>
        <dbReference type="EMBL" id="MTD33042.1"/>
    </source>
</evidence>
<dbReference type="InterPro" id="IPR017938">
    <property type="entry name" value="Riboflavin_synthase-like_b-brl"/>
</dbReference>
<dbReference type="GO" id="GO:0046872">
    <property type="term" value="F:metal ion binding"/>
    <property type="evidence" value="ECO:0007669"/>
    <property type="project" value="UniProtKB-KW"/>
</dbReference>